<dbReference type="Gene3D" id="3.30.450.40">
    <property type="match status" value="1"/>
</dbReference>
<dbReference type="RefSeq" id="WP_281880283.1">
    <property type="nucleotide sequence ID" value="NZ_AP026976.1"/>
</dbReference>
<keyword evidence="2" id="KW-0238">DNA-binding</keyword>
<dbReference type="InterPro" id="IPR005471">
    <property type="entry name" value="Tscrpt_reg_IclR_N"/>
</dbReference>
<dbReference type="InterPro" id="IPR029016">
    <property type="entry name" value="GAF-like_dom_sf"/>
</dbReference>
<proteinExistence type="predicted"/>
<evidence type="ECO:0000256" key="3">
    <source>
        <dbReference type="ARBA" id="ARBA00023163"/>
    </source>
</evidence>
<dbReference type="SUPFAM" id="SSF46785">
    <property type="entry name" value="Winged helix' DNA-binding domain"/>
    <property type="match status" value="1"/>
</dbReference>
<dbReference type="PROSITE" id="PS51078">
    <property type="entry name" value="ICLR_ED"/>
    <property type="match status" value="1"/>
</dbReference>
<keyword evidence="1" id="KW-0805">Transcription regulation</keyword>
<dbReference type="Pfam" id="PF01614">
    <property type="entry name" value="IclR_C"/>
    <property type="match status" value="1"/>
</dbReference>
<sequence length="267" mass="28263">MRTSSPAGVPVSVVERIALVLETFNGAGPLTLAQVTSRTGLPRSSAHRLLEQLATAGWLARSPEQTYELGVKAYELGQAALNQNRLLQGARPVMQAFAHRTGLTIQLAVVDHGDTVYLAKFNGRASGPTPTAVGQRVPAHLTAVGKVQLAITETTRNPHVAHGLVRTDAGELVRRTTQSIASDAQLEDEFAVIRDRGAAFDRGEAFSGLGCVGVSIGPPDHLYGNLAGLSICAPVTALDYRKLVGPVRVAAREIWDRCTAAELAAHP</sequence>
<reference evidence="6 7" key="1">
    <citation type="submission" date="2022-11" db="EMBL/GenBank/DDBJ databases">
        <title>Genome Sequencing of Nocardia sp. ON39_IFM12276 and assembly.</title>
        <authorList>
            <person name="Shimojima M."/>
            <person name="Toyokawa M."/>
            <person name="Uesaka K."/>
        </authorList>
    </citation>
    <scope>NUCLEOTIDE SEQUENCE [LARGE SCALE GENOMIC DNA]</scope>
    <source>
        <strain evidence="6 7">IFM 12276</strain>
    </source>
</reference>
<dbReference type="Gene3D" id="1.10.10.10">
    <property type="entry name" value="Winged helix-like DNA-binding domain superfamily/Winged helix DNA-binding domain"/>
    <property type="match status" value="1"/>
</dbReference>
<evidence type="ECO:0000259" key="4">
    <source>
        <dbReference type="PROSITE" id="PS51077"/>
    </source>
</evidence>
<feature type="domain" description="IclR-ED" evidence="5">
    <location>
        <begin position="72"/>
        <end position="260"/>
    </location>
</feature>
<dbReference type="PROSITE" id="PS51077">
    <property type="entry name" value="HTH_ICLR"/>
    <property type="match status" value="1"/>
</dbReference>
<dbReference type="InterPro" id="IPR050707">
    <property type="entry name" value="HTH_MetabolicPath_Reg"/>
</dbReference>
<dbReference type="InterPro" id="IPR036388">
    <property type="entry name" value="WH-like_DNA-bd_sf"/>
</dbReference>
<evidence type="ECO:0000313" key="6">
    <source>
        <dbReference type="EMBL" id="BDU00051.1"/>
    </source>
</evidence>
<dbReference type="SMART" id="SM00346">
    <property type="entry name" value="HTH_ICLR"/>
    <property type="match status" value="1"/>
</dbReference>
<gene>
    <name evidence="6" type="ORF">IFM12276_30790</name>
</gene>
<dbReference type="Pfam" id="PF09339">
    <property type="entry name" value="HTH_IclR"/>
    <property type="match status" value="1"/>
</dbReference>
<evidence type="ECO:0000259" key="5">
    <source>
        <dbReference type="PROSITE" id="PS51078"/>
    </source>
</evidence>
<keyword evidence="7" id="KW-1185">Reference proteome</keyword>
<evidence type="ECO:0000256" key="2">
    <source>
        <dbReference type="ARBA" id="ARBA00023125"/>
    </source>
</evidence>
<dbReference type="Proteomes" id="UP001317870">
    <property type="component" value="Chromosome"/>
</dbReference>
<dbReference type="PANTHER" id="PTHR30136">
    <property type="entry name" value="HELIX-TURN-HELIX TRANSCRIPTIONAL REGULATOR, ICLR FAMILY"/>
    <property type="match status" value="1"/>
</dbReference>
<feature type="domain" description="HTH iclR-type" evidence="4">
    <location>
        <begin position="11"/>
        <end position="71"/>
    </location>
</feature>
<evidence type="ECO:0000313" key="7">
    <source>
        <dbReference type="Proteomes" id="UP001317870"/>
    </source>
</evidence>
<dbReference type="InterPro" id="IPR014757">
    <property type="entry name" value="Tscrpt_reg_IclR_C"/>
</dbReference>
<name>A0ABN6U4W5_9NOCA</name>
<evidence type="ECO:0000256" key="1">
    <source>
        <dbReference type="ARBA" id="ARBA00023015"/>
    </source>
</evidence>
<dbReference type="SUPFAM" id="SSF55781">
    <property type="entry name" value="GAF domain-like"/>
    <property type="match status" value="1"/>
</dbReference>
<organism evidence="6 7">
    <name type="scientific">Nocardia sputorum</name>
    <dbReference type="NCBI Taxonomy" id="2984338"/>
    <lineage>
        <taxon>Bacteria</taxon>
        <taxon>Bacillati</taxon>
        <taxon>Actinomycetota</taxon>
        <taxon>Actinomycetes</taxon>
        <taxon>Mycobacteriales</taxon>
        <taxon>Nocardiaceae</taxon>
        <taxon>Nocardia</taxon>
    </lineage>
</organism>
<accession>A0ABN6U4W5</accession>
<dbReference type="InterPro" id="IPR036390">
    <property type="entry name" value="WH_DNA-bd_sf"/>
</dbReference>
<dbReference type="PANTHER" id="PTHR30136:SF35">
    <property type="entry name" value="HTH-TYPE TRANSCRIPTIONAL REGULATOR RV1719"/>
    <property type="match status" value="1"/>
</dbReference>
<keyword evidence="3" id="KW-0804">Transcription</keyword>
<protein>
    <submittedName>
        <fullName evidence="6">Transcriptional regulator</fullName>
    </submittedName>
</protein>
<dbReference type="EMBL" id="AP026978">
    <property type="protein sequence ID" value="BDU00051.1"/>
    <property type="molecule type" value="Genomic_DNA"/>
</dbReference>